<evidence type="ECO:0000259" key="7">
    <source>
        <dbReference type="Pfam" id="PF00729"/>
    </source>
</evidence>
<comment type="subcellular location">
    <subcellularLocation>
        <location evidence="1">Virion</location>
    </subcellularLocation>
</comment>
<dbReference type="PROSITE" id="PS00555">
    <property type="entry name" value="ICOSAH_VIR_COAT_S"/>
    <property type="match status" value="1"/>
</dbReference>
<evidence type="ECO:0000256" key="4">
    <source>
        <dbReference type="ARBA" id="ARBA00022561"/>
    </source>
</evidence>
<dbReference type="Proteomes" id="UP000680900">
    <property type="component" value="Segment"/>
</dbReference>
<sequence>MALVLRNPNLAITPAMKAAGGQVVMQIGTMMIKKGKQMFWNGVRWVTRQAYNAMVNGGTRRGITQAGALSGAVVAPVAVARIVRGSKPKFRKGVGSVTISHRELLGQWNNSPGLVVNQGVADNIYRVNPSNGVLFPWLQTLASNFDQYTFGNVSLQYVPLCSTTETGRVAMYFDKDSQDLEPADRVELASMAHLTETSAWAEATLNIPTDGLKRFTDDSATADPKLLDLGQIGVATYGGSGTNPVGDIFIRYTITFHEPQASSGLVSTIQTGTGSISSGPTIVSVSGSDTSTTVTFRGPGTFYVNMGQRATALANVGNSAGTTVSSITNASNGTIYTSTCVIIVNTAGGTITYTGTAFGNYTLNVTRTKRVTRTNII</sequence>
<dbReference type="GO" id="GO:0039617">
    <property type="term" value="C:T=3 icosahedral viral capsid"/>
    <property type="evidence" value="ECO:0007669"/>
    <property type="project" value="UniProtKB-KW"/>
</dbReference>
<dbReference type="EMBL" id="MG967280">
    <property type="protein sequence ID" value="AXP98764.1"/>
    <property type="molecule type" value="Genomic_RNA"/>
</dbReference>
<dbReference type="InterPro" id="IPR000937">
    <property type="entry name" value="Capsid_prot_S-dom_vir"/>
</dbReference>
<gene>
    <name evidence="9" type="primary">CP</name>
</gene>
<dbReference type="Pfam" id="PF00729">
    <property type="entry name" value="Viral_coat"/>
    <property type="match status" value="1"/>
</dbReference>
<dbReference type="EMBL" id="MG967313">
    <property type="protein sequence ID" value="AXP98799.1"/>
    <property type="molecule type" value="Genomic_RNA"/>
</dbReference>
<dbReference type="Gene3D" id="2.60.120.20">
    <property type="match status" value="1"/>
</dbReference>
<comment type="similarity">
    <text evidence="2">Belongs to the icosahedral plant coat protein family.</text>
</comment>
<proteinExistence type="inferred from homology"/>
<organism evidence="8 10">
    <name type="scientific">Elderberry aureusvirus 1</name>
    <dbReference type="NCBI Taxonomy" id="2304214"/>
    <lineage>
        <taxon>Viruses</taxon>
        <taxon>Riboviria</taxon>
        <taxon>Orthornavirae</taxon>
        <taxon>Kitrinoviricota</taxon>
        <taxon>Tolucaviricetes</taxon>
        <taxon>Tolivirales</taxon>
        <taxon>Tombusviridae</taxon>
        <taxon>Procedovirinae</taxon>
        <taxon>Aureusvirus</taxon>
        <taxon>Aureusvirus sambuci</taxon>
    </lineage>
</organism>
<evidence type="ECO:0000256" key="2">
    <source>
        <dbReference type="ARBA" id="ARBA00007446"/>
    </source>
</evidence>
<dbReference type="InterPro" id="IPR029053">
    <property type="entry name" value="Viral_coat"/>
</dbReference>
<keyword evidence="10" id="KW-1185">Reference proteome</keyword>
<dbReference type="SUPFAM" id="SSF88633">
    <property type="entry name" value="Positive stranded ssRNA viruses"/>
    <property type="match status" value="1"/>
</dbReference>
<evidence type="ECO:0000256" key="1">
    <source>
        <dbReference type="ARBA" id="ARBA00004328"/>
    </source>
</evidence>
<keyword evidence="6" id="KW-1142">T=3 icosahedral capsid protein</keyword>
<dbReference type="PRINTS" id="PR00233">
    <property type="entry name" value="ICOSAHEDRAL"/>
</dbReference>
<keyword evidence="4 8" id="KW-0167">Capsid protein</keyword>
<evidence type="ECO:0000313" key="8">
    <source>
        <dbReference type="EMBL" id="AXP98764.1"/>
    </source>
</evidence>
<evidence type="ECO:0000313" key="9">
    <source>
        <dbReference type="EMBL" id="AXP98799.1"/>
    </source>
</evidence>
<protein>
    <recommendedName>
        <fullName evidence="3">Capsid protein</fullName>
    </recommendedName>
</protein>
<accession>A0A346LQZ0</accession>
<evidence type="ECO:0000256" key="6">
    <source>
        <dbReference type="ARBA" id="ARBA00023060"/>
    </source>
</evidence>
<evidence type="ECO:0000313" key="10">
    <source>
        <dbReference type="Proteomes" id="UP000680900"/>
    </source>
</evidence>
<keyword evidence="5" id="KW-0946">Virion</keyword>
<dbReference type="GO" id="GO:0005198">
    <property type="term" value="F:structural molecule activity"/>
    <property type="evidence" value="ECO:0007669"/>
    <property type="project" value="InterPro"/>
</dbReference>
<evidence type="ECO:0000256" key="3">
    <source>
        <dbReference type="ARBA" id="ARBA00018091"/>
    </source>
</evidence>
<evidence type="ECO:0000256" key="5">
    <source>
        <dbReference type="ARBA" id="ARBA00022844"/>
    </source>
</evidence>
<feature type="domain" description="Icosahedral viral capsid protein S" evidence="7">
    <location>
        <begin position="71"/>
        <end position="261"/>
    </location>
</feature>
<name>A0A346LQZ0_9TOMB</name>
<reference evidence="8 10" key="1">
    <citation type="journal article" date="2018" name="PLoS ONE">
        <title>Molecular characterization of a novel Aureusvirus infecting elderberry (Sambucus nigra L.).</title>
        <authorList>
            <person name="Safarova D."/>
            <person name="Vavrouskova K."/>
            <person name="Candresse T."/>
            <person name="Navratil M."/>
        </authorList>
    </citation>
    <scope>NUCLEOTIDE SEQUENCE [LARGE SCALE GENOMIC DNA]</scope>
    <source>
        <strain evidence="8">B15</strain>
        <strain evidence="9">B153</strain>
    </source>
</reference>